<evidence type="ECO:0000313" key="3">
    <source>
        <dbReference type="Proteomes" id="UP000046090"/>
    </source>
</evidence>
<dbReference type="AlphaFoldDB" id="A0A0K2Y9R3"/>
<gene>
    <name evidence="2" type="ORF">HHE01_14110</name>
</gene>
<dbReference type="EMBL" id="CDMK01000001">
    <property type="protein sequence ID" value="CRI33725.1"/>
    <property type="molecule type" value="Genomic_DNA"/>
</dbReference>
<protein>
    <submittedName>
        <fullName evidence="2">Uncharacterized protein</fullName>
    </submittedName>
</protein>
<sequence>MMGLIYTLTTQIKNTKPPLKKQAKPKPTDPNNPMERE</sequence>
<reference evidence="3" key="1">
    <citation type="submission" date="2014-12" db="EMBL/GenBank/DDBJ databases">
        <authorList>
            <person name="Smet A."/>
        </authorList>
    </citation>
    <scope>NUCLEOTIDE SEQUENCE [LARGE SCALE GENOMIC DNA]</scope>
</reference>
<name>A0A0K2Y9R3_HELHE</name>
<feature type="region of interest" description="Disordered" evidence="1">
    <location>
        <begin position="1"/>
        <end position="37"/>
    </location>
</feature>
<proteinExistence type="predicted"/>
<organism evidence="2 3">
    <name type="scientific">Helicobacter heilmannii</name>
    <dbReference type="NCBI Taxonomy" id="35817"/>
    <lineage>
        <taxon>Bacteria</taxon>
        <taxon>Pseudomonadati</taxon>
        <taxon>Campylobacterota</taxon>
        <taxon>Epsilonproteobacteria</taxon>
        <taxon>Campylobacterales</taxon>
        <taxon>Helicobacteraceae</taxon>
        <taxon>Helicobacter</taxon>
    </lineage>
</organism>
<accession>A0A0K2Y9R3</accession>
<dbReference type="Proteomes" id="UP000046090">
    <property type="component" value="Unassembled WGS sequence"/>
</dbReference>
<keyword evidence="3" id="KW-1185">Reference proteome</keyword>
<evidence type="ECO:0000313" key="2">
    <source>
        <dbReference type="EMBL" id="CRI33725.1"/>
    </source>
</evidence>
<evidence type="ECO:0000256" key="1">
    <source>
        <dbReference type="SAM" id="MobiDB-lite"/>
    </source>
</evidence>